<dbReference type="InterPro" id="IPR009056">
    <property type="entry name" value="Cyt_c-like_dom"/>
</dbReference>
<proteinExistence type="predicted"/>
<dbReference type="GO" id="GO:0046872">
    <property type="term" value="F:metal ion binding"/>
    <property type="evidence" value="ECO:0007669"/>
    <property type="project" value="UniProtKB-KW"/>
</dbReference>
<comment type="caution">
    <text evidence="7">The sequence shown here is derived from an EMBL/GenBank/DDBJ whole genome shotgun (WGS) entry which is preliminary data.</text>
</comment>
<dbReference type="PANTHER" id="PTHR40394:SF2">
    <property type="entry name" value="QUINOL:CYTOCHROME C OXIDOREDUCTASE MEMBRANE PROTEIN"/>
    <property type="match status" value="1"/>
</dbReference>
<keyword evidence="1 4" id="KW-0349">Heme</keyword>
<dbReference type="Proteomes" id="UP000030129">
    <property type="component" value="Unassembled WGS sequence"/>
</dbReference>
<dbReference type="Pfam" id="PF13442">
    <property type="entry name" value="Cytochrome_CBB3"/>
    <property type="match status" value="1"/>
</dbReference>
<gene>
    <name evidence="7" type="ORF">Q763_10970</name>
</gene>
<keyword evidence="5" id="KW-0732">Signal</keyword>
<evidence type="ECO:0000259" key="6">
    <source>
        <dbReference type="PROSITE" id="PS51007"/>
    </source>
</evidence>
<evidence type="ECO:0000256" key="2">
    <source>
        <dbReference type="ARBA" id="ARBA00022723"/>
    </source>
</evidence>
<feature type="domain" description="Cytochrome c" evidence="6">
    <location>
        <begin position="95"/>
        <end position="178"/>
    </location>
</feature>
<evidence type="ECO:0000256" key="4">
    <source>
        <dbReference type="PROSITE-ProRule" id="PRU00433"/>
    </source>
</evidence>
<dbReference type="PROSITE" id="PS51007">
    <property type="entry name" value="CYTC"/>
    <property type="match status" value="1"/>
</dbReference>
<dbReference type="eggNOG" id="COG2010">
    <property type="taxonomic scope" value="Bacteria"/>
</dbReference>
<dbReference type="GO" id="GO:0009055">
    <property type="term" value="F:electron transfer activity"/>
    <property type="evidence" value="ECO:0007669"/>
    <property type="project" value="InterPro"/>
</dbReference>
<organism evidence="7 8">
    <name type="scientific">Flavobacterium beibuense F44-8</name>
    <dbReference type="NCBI Taxonomy" id="1406840"/>
    <lineage>
        <taxon>Bacteria</taxon>
        <taxon>Pseudomonadati</taxon>
        <taxon>Bacteroidota</taxon>
        <taxon>Flavobacteriia</taxon>
        <taxon>Flavobacteriales</taxon>
        <taxon>Flavobacteriaceae</taxon>
        <taxon>Flavobacterium</taxon>
    </lineage>
</organism>
<dbReference type="PROSITE" id="PS51257">
    <property type="entry name" value="PROKAR_LIPOPROTEIN"/>
    <property type="match status" value="1"/>
</dbReference>
<evidence type="ECO:0000256" key="3">
    <source>
        <dbReference type="ARBA" id="ARBA00023004"/>
    </source>
</evidence>
<dbReference type="STRING" id="1406840.Q763_10970"/>
<keyword evidence="2 4" id="KW-0479">Metal-binding</keyword>
<evidence type="ECO:0000256" key="5">
    <source>
        <dbReference type="SAM" id="SignalP"/>
    </source>
</evidence>
<dbReference type="SUPFAM" id="SSF46626">
    <property type="entry name" value="Cytochrome c"/>
    <property type="match status" value="1"/>
</dbReference>
<evidence type="ECO:0000256" key="1">
    <source>
        <dbReference type="ARBA" id="ARBA00022617"/>
    </source>
</evidence>
<feature type="chain" id="PRO_5001991162" evidence="5">
    <location>
        <begin position="18"/>
        <end position="181"/>
    </location>
</feature>
<dbReference type="PANTHER" id="PTHR40394">
    <property type="entry name" value="LIPOPROTEIN-RELATED"/>
    <property type="match status" value="1"/>
</dbReference>
<dbReference type="RefSeq" id="WP_035134150.1">
    <property type="nucleotide sequence ID" value="NZ_JRLV01000010.1"/>
</dbReference>
<dbReference type="AlphaFoldDB" id="A0A0A2LMU5"/>
<keyword evidence="8" id="KW-1185">Reference proteome</keyword>
<evidence type="ECO:0000313" key="8">
    <source>
        <dbReference type="Proteomes" id="UP000030129"/>
    </source>
</evidence>
<accession>A0A0A2LMU5</accession>
<dbReference type="Gene3D" id="1.10.760.10">
    <property type="entry name" value="Cytochrome c-like domain"/>
    <property type="match status" value="1"/>
</dbReference>
<dbReference type="EMBL" id="JRLV01000010">
    <property type="protein sequence ID" value="KGO80528.1"/>
    <property type="molecule type" value="Genomic_DNA"/>
</dbReference>
<sequence length="181" mass="20249">MKALYKIALLACVSAVATSCFDKSRPNYQYFPNMYEPVPYETYSEVPTFANGKEGQLPAEGSIPRGFTPYEYENSTEGYELAKANLVSPLDSAEVDLPRAEQLFTIYCAVCHGDKGDGKGNLVKREKFLGVPNYKDRQITEGSVFHVVTCGLNSMGSHANQLSQEERWQVAHYVMKLRSEL</sequence>
<evidence type="ECO:0000313" key="7">
    <source>
        <dbReference type="EMBL" id="KGO80528.1"/>
    </source>
</evidence>
<reference evidence="7 8" key="1">
    <citation type="submission" date="2013-09" db="EMBL/GenBank/DDBJ databases">
        <authorList>
            <person name="Zeng Z."/>
            <person name="Chen C."/>
        </authorList>
    </citation>
    <scope>NUCLEOTIDE SEQUENCE [LARGE SCALE GENOMIC DNA]</scope>
    <source>
        <strain evidence="7 8">F44-8</strain>
    </source>
</reference>
<name>A0A0A2LMU5_9FLAO</name>
<dbReference type="GO" id="GO:0020037">
    <property type="term" value="F:heme binding"/>
    <property type="evidence" value="ECO:0007669"/>
    <property type="project" value="InterPro"/>
</dbReference>
<dbReference type="InterPro" id="IPR036909">
    <property type="entry name" value="Cyt_c-like_dom_sf"/>
</dbReference>
<keyword evidence="3 4" id="KW-0408">Iron</keyword>
<feature type="signal peptide" evidence="5">
    <location>
        <begin position="1"/>
        <end position="17"/>
    </location>
</feature>
<protein>
    <submittedName>
        <fullName evidence="7">Cytochrome C</fullName>
    </submittedName>
</protein>